<dbReference type="Gene3D" id="3.10.450.40">
    <property type="match status" value="1"/>
</dbReference>
<dbReference type="InterPro" id="IPR025711">
    <property type="entry name" value="PepSY"/>
</dbReference>
<keyword evidence="4" id="KW-1185">Reference proteome</keyword>
<evidence type="ECO:0000259" key="2">
    <source>
        <dbReference type="Pfam" id="PF03413"/>
    </source>
</evidence>
<dbReference type="RefSeq" id="WP_373446097.1">
    <property type="nucleotide sequence ID" value="NZ_CP138333.2"/>
</dbReference>
<feature type="region of interest" description="Disordered" evidence="1">
    <location>
        <begin position="91"/>
        <end position="111"/>
    </location>
</feature>
<reference evidence="4" key="1">
    <citation type="submission" date="2023-10" db="EMBL/GenBank/DDBJ databases">
        <title>Genome analysis and identification of Salinococcus sp. Bachu38 nov., a PGPR from the rhizosphere of Tamarix.</title>
        <authorList>
            <person name="Liang Z."/>
            <person name="Zhang X."/>
            <person name="Jia J."/>
            <person name="Chen X."/>
            <person name="Wang Y."/>
            <person name="Wang Q."/>
            <person name="Wang R."/>
        </authorList>
    </citation>
    <scope>NUCLEOTIDE SEQUENCE [LARGE SCALE GENOMIC DNA]</scope>
    <source>
        <strain evidence="4">Bachu38</strain>
    </source>
</reference>
<gene>
    <name evidence="3" type="ORF">RQP18_00460</name>
</gene>
<evidence type="ECO:0000313" key="3">
    <source>
        <dbReference type="EMBL" id="WZX29679.2"/>
    </source>
</evidence>
<name>A0ABZ3CIL3_9STAP</name>
<sequence length="213" mass="24033">MMRKTTKLLIAVGAVVLGILIGVVAVMQSQSDDIGEDEVRAMIMERYGGEIEAVETRGQHYIVRVSDENFEYEITMEQEDGSITDMKSRELPAEEVAEEPAAENHEGTGEKELMTEEEAKALASEEVGGQFIHVTLDDGAHPAEYQVIQLVEDDDEGALVTIDAQSAEVDKVLWFSIDFEDITDIEAFAQELQEYNRQYQNDYYIEFDDYDDD</sequence>
<accession>A0ABZ3CIL3</accession>
<dbReference type="Proteomes" id="UP001455384">
    <property type="component" value="Chromosome"/>
</dbReference>
<feature type="compositionally biased region" description="Basic and acidic residues" evidence="1">
    <location>
        <begin position="102"/>
        <end position="111"/>
    </location>
</feature>
<evidence type="ECO:0000313" key="4">
    <source>
        <dbReference type="Proteomes" id="UP001455384"/>
    </source>
</evidence>
<dbReference type="EMBL" id="CP138333">
    <property type="protein sequence ID" value="WZX29679.2"/>
    <property type="molecule type" value="Genomic_DNA"/>
</dbReference>
<dbReference type="Pfam" id="PF03413">
    <property type="entry name" value="PepSY"/>
    <property type="match status" value="1"/>
</dbReference>
<proteinExistence type="predicted"/>
<feature type="domain" description="PepSY" evidence="2">
    <location>
        <begin position="114"/>
        <end position="169"/>
    </location>
</feature>
<protein>
    <submittedName>
        <fullName evidence="3">PepSY domain-containing protein</fullName>
    </submittedName>
</protein>
<organism evidence="3 4">
    <name type="scientific">Salinicoccus bachuensis</name>
    <dbReference type="NCBI Taxonomy" id="3136731"/>
    <lineage>
        <taxon>Bacteria</taxon>
        <taxon>Bacillati</taxon>
        <taxon>Bacillota</taxon>
        <taxon>Bacilli</taxon>
        <taxon>Bacillales</taxon>
        <taxon>Staphylococcaceae</taxon>
        <taxon>Salinicoccus</taxon>
    </lineage>
</organism>
<evidence type="ECO:0000256" key="1">
    <source>
        <dbReference type="SAM" id="MobiDB-lite"/>
    </source>
</evidence>